<sequence>MKGRTKLQSKIEKEKSREERNGSQEKGEVADLELPRSSGRLHPASSCAPREKDTLCPLVGRGFTKSFKFVRTVYELDVVKGCRPRSTGFSLAASGATWPIRVIPPRVSCLRKPYNSRSCAAFQPPNVSSNQRYI</sequence>
<organism evidence="2 3">
    <name type="scientific">Tetragonisca angustula</name>
    <dbReference type="NCBI Taxonomy" id="166442"/>
    <lineage>
        <taxon>Eukaryota</taxon>
        <taxon>Metazoa</taxon>
        <taxon>Ecdysozoa</taxon>
        <taxon>Arthropoda</taxon>
        <taxon>Hexapoda</taxon>
        <taxon>Insecta</taxon>
        <taxon>Pterygota</taxon>
        <taxon>Neoptera</taxon>
        <taxon>Endopterygota</taxon>
        <taxon>Hymenoptera</taxon>
        <taxon>Apocrita</taxon>
        <taxon>Aculeata</taxon>
        <taxon>Apoidea</taxon>
        <taxon>Anthophila</taxon>
        <taxon>Apidae</taxon>
        <taxon>Tetragonisca</taxon>
    </lineage>
</organism>
<name>A0AAW0ZMX5_9HYME</name>
<dbReference type="AlphaFoldDB" id="A0AAW0ZMX5"/>
<evidence type="ECO:0000313" key="2">
    <source>
        <dbReference type="EMBL" id="KAK9298938.1"/>
    </source>
</evidence>
<dbReference type="Proteomes" id="UP001432146">
    <property type="component" value="Unassembled WGS sequence"/>
</dbReference>
<dbReference type="EMBL" id="JAWNGG020000160">
    <property type="protein sequence ID" value="KAK9298938.1"/>
    <property type="molecule type" value="Genomic_DNA"/>
</dbReference>
<protein>
    <submittedName>
        <fullName evidence="2">Uncharacterized protein</fullName>
    </submittedName>
</protein>
<reference evidence="2 3" key="1">
    <citation type="submission" date="2024-05" db="EMBL/GenBank/DDBJ databases">
        <title>The nuclear and mitochondrial genome assemblies of Tetragonisca angustula (Apidae: Meliponini), a tiny yet remarkable pollinator in the Neotropics.</title>
        <authorList>
            <person name="Ferrari R."/>
            <person name="Ricardo P.C."/>
            <person name="Dias F.C."/>
            <person name="Araujo N.S."/>
            <person name="Soares D.O."/>
            <person name="Zhou Q.-S."/>
            <person name="Zhu C.-D."/>
            <person name="Coutinho L."/>
            <person name="Airas M.C."/>
            <person name="Batista T.M."/>
        </authorList>
    </citation>
    <scope>NUCLEOTIDE SEQUENCE [LARGE SCALE GENOMIC DNA]</scope>
    <source>
        <strain evidence="2">ASF017062</strain>
        <tissue evidence="2">Abdomen</tissue>
    </source>
</reference>
<accession>A0AAW0ZMX5</accession>
<comment type="caution">
    <text evidence="2">The sequence shown here is derived from an EMBL/GenBank/DDBJ whole genome shotgun (WGS) entry which is preliminary data.</text>
</comment>
<proteinExistence type="predicted"/>
<evidence type="ECO:0000313" key="3">
    <source>
        <dbReference type="Proteomes" id="UP001432146"/>
    </source>
</evidence>
<keyword evidence="3" id="KW-1185">Reference proteome</keyword>
<evidence type="ECO:0000256" key="1">
    <source>
        <dbReference type="SAM" id="MobiDB-lite"/>
    </source>
</evidence>
<feature type="region of interest" description="Disordered" evidence="1">
    <location>
        <begin position="1"/>
        <end position="52"/>
    </location>
</feature>
<feature type="compositionally biased region" description="Basic and acidic residues" evidence="1">
    <location>
        <begin position="9"/>
        <end position="29"/>
    </location>
</feature>
<gene>
    <name evidence="2" type="ORF">QLX08_007913</name>
</gene>